<accession>R4K3D6</accession>
<dbReference type="KEGG" id="cpas:Clopa_2804"/>
<dbReference type="RefSeq" id="WP_015615936.1">
    <property type="nucleotide sequence ID" value="NC_021182.1"/>
</dbReference>
<sequence length="58" mass="6809">MTISGEDAKKILEEAHTITSDKAKNNGKKLMKKYKTLAESKKLWEQWLKELEEEDKNE</sequence>
<protein>
    <submittedName>
        <fullName evidence="1">Uncharacterized protein</fullName>
    </submittedName>
</protein>
<evidence type="ECO:0000313" key="2">
    <source>
        <dbReference type="Proteomes" id="UP000013523"/>
    </source>
</evidence>
<dbReference type="EMBL" id="CP003261">
    <property type="protein sequence ID" value="AGK97642.1"/>
    <property type="molecule type" value="Genomic_DNA"/>
</dbReference>
<proteinExistence type="predicted"/>
<name>R4K3D6_CLOPA</name>
<gene>
    <name evidence="1" type="ORF">Clopa_2804</name>
</gene>
<keyword evidence="2" id="KW-1185">Reference proteome</keyword>
<dbReference type="AlphaFoldDB" id="R4K3D6"/>
<organism evidence="1 2">
    <name type="scientific">Clostridium pasteurianum BC1</name>
    <dbReference type="NCBI Taxonomy" id="86416"/>
    <lineage>
        <taxon>Bacteria</taxon>
        <taxon>Bacillati</taxon>
        <taxon>Bacillota</taxon>
        <taxon>Clostridia</taxon>
        <taxon>Eubacteriales</taxon>
        <taxon>Clostridiaceae</taxon>
        <taxon>Clostridium</taxon>
    </lineage>
</organism>
<dbReference type="PATRIC" id="fig|86416.3.peg.2789"/>
<evidence type="ECO:0000313" key="1">
    <source>
        <dbReference type="EMBL" id="AGK97642.1"/>
    </source>
</evidence>
<dbReference type="HOGENOM" id="CLU_2971398_0_0_9"/>
<reference evidence="1 2" key="1">
    <citation type="submission" date="2012-01" db="EMBL/GenBank/DDBJ databases">
        <title>Complete sequence of chromosome of Clostridium pasteurianum BC1.</title>
        <authorList>
            <consortium name="US DOE Joint Genome Institute"/>
            <person name="Lucas S."/>
            <person name="Han J."/>
            <person name="Lapidus A."/>
            <person name="Cheng J.-F."/>
            <person name="Goodwin L."/>
            <person name="Pitluck S."/>
            <person name="Peters L."/>
            <person name="Mikhailova N."/>
            <person name="Teshima H."/>
            <person name="Detter J.C."/>
            <person name="Han C."/>
            <person name="Tapia R."/>
            <person name="Land M."/>
            <person name="Hauser L."/>
            <person name="Kyrpides N."/>
            <person name="Ivanova N."/>
            <person name="Pagani I."/>
            <person name="Dunn J."/>
            <person name="Taghavi S."/>
            <person name="Francis A."/>
            <person name="van der Lelie D."/>
            <person name="Woyke T."/>
        </authorList>
    </citation>
    <scope>NUCLEOTIDE SEQUENCE [LARGE SCALE GENOMIC DNA]</scope>
    <source>
        <strain evidence="1 2">BC1</strain>
    </source>
</reference>
<dbReference type="Proteomes" id="UP000013523">
    <property type="component" value="Chromosome"/>
</dbReference>
<dbReference type="STRING" id="86416.Clopa_2804"/>